<dbReference type="Proteomes" id="UP000516260">
    <property type="component" value="Chromosome 13"/>
</dbReference>
<gene>
    <name evidence="1" type="ORF">fugu_012528</name>
</gene>
<dbReference type="AlphaFoldDB" id="A0A4Z2C5L5"/>
<reference evidence="1 2" key="1">
    <citation type="submission" date="2019-04" db="EMBL/GenBank/DDBJ databases">
        <title>The sequence and de novo assembly of Takifugu bimaculatus genome using PacBio and Hi-C technologies.</title>
        <authorList>
            <person name="Xu P."/>
            <person name="Liu B."/>
            <person name="Zhou Z."/>
        </authorList>
    </citation>
    <scope>NUCLEOTIDE SEQUENCE [LARGE SCALE GENOMIC DNA]</scope>
    <source>
        <strain evidence="1">TB-2018</strain>
        <tissue evidence="1">Muscle</tissue>
    </source>
</reference>
<sequence length="182" mass="20586">MTQKDFYELTKLMFTDLRVRRLEMAKKKRILLTLMRPHTFVCCVCFSDTYVPSPAGRLSDVVDLTARRLGIHIKTPPGDTPEHTRTAERQVKGLFLVFYALCKDGRVHPHITAAKRPPPVFPPASSDVALPDSGQVTPCPPATPIGPDLVFMPQRTRFFFKKKTVLSINISDWPFFTPVADF</sequence>
<name>A0A4Z2C5L5_9TELE</name>
<organism evidence="1 2">
    <name type="scientific">Takifugu bimaculatus</name>
    <dbReference type="NCBI Taxonomy" id="433685"/>
    <lineage>
        <taxon>Eukaryota</taxon>
        <taxon>Metazoa</taxon>
        <taxon>Chordata</taxon>
        <taxon>Craniata</taxon>
        <taxon>Vertebrata</taxon>
        <taxon>Euteleostomi</taxon>
        <taxon>Actinopterygii</taxon>
        <taxon>Neopterygii</taxon>
        <taxon>Teleostei</taxon>
        <taxon>Neoteleostei</taxon>
        <taxon>Acanthomorphata</taxon>
        <taxon>Eupercaria</taxon>
        <taxon>Tetraodontiformes</taxon>
        <taxon>Tetradontoidea</taxon>
        <taxon>Tetraodontidae</taxon>
        <taxon>Takifugu</taxon>
    </lineage>
</organism>
<accession>A0A4Z2C5L5</accession>
<evidence type="ECO:0000313" key="1">
    <source>
        <dbReference type="EMBL" id="TNM99495.1"/>
    </source>
</evidence>
<proteinExistence type="predicted"/>
<evidence type="ECO:0000313" key="2">
    <source>
        <dbReference type="Proteomes" id="UP000516260"/>
    </source>
</evidence>
<keyword evidence="2" id="KW-1185">Reference proteome</keyword>
<protein>
    <submittedName>
        <fullName evidence="1">Uncharacterized protein</fullName>
    </submittedName>
</protein>
<comment type="caution">
    <text evidence="1">The sequence shown here is derived from an EMBL/GenBank/DDBJ whole genome shotgun (WGS) entry which is preliminary data.</text>
</comment>
<dbReference type="EMBL" id="SWLE01000005">
    <property type="protein sequence ID" value="TNM99495.1"/>
    <property type="molecule type" value="Genomic_DNA"/>
</dbReference>